<sequence>MREKILEVIDSGSSQGWLMIDHNYTVIYANESICQWLAQEQVDFIGSSLCDVIQQQKKHPISGQLHSPLIETMKVGKELIRRECYLSVQGRNKWFLTNTYLIAGEAGKLEYVLADYVDIDRYKKIEANLDNINLSIIRSFAEAIGARDSYTKEHSEGVAELMLELAQYMRMGQHIVGRVYLAGLVHDIGKIGIPEHILNKPGRLTAEEFAIIQQHSAIGASILANINGFEDIARAVRHHHERFDGSGYPEGLSGLEIPLFSRMLAVCDTFDAMTSARCYRQSYPPGEAFAEIRRCSGSQFDPAISKAFIEMMYYRQADKKLKL</sequence>
<dbReference type="PANTHER" id="PTHR43155">
    <property type="entry name" value="CYCLIC DI-GMP PHOSPHODIESTERASE PA4108-RELATED"/>
    <property type="match status" value="1"/>
</dbReference>
<feature type="domain" description="HD-GYP" evidence="2">
    <location>
        <begin position="129"/>
        <end position="323"/>
    </location>
</feature>
<dbReference type="NCBIfam" id="TIGR00277">
    <property type="entry name" value="HDIG"/>
    <property type="match status" value="1"/>
</dbReference>
<dbReference type="STRING" id="146817.SAMN04488502_11353"/>
<organism evidence="3 4">
    <name type="scientific">Dendrosporobacter quercicolus</name>
    <dbReference type="NCBI Taxonomy" id="146817"/>
    <lineage>
        <taxon>Bacteria</taxon>
        <taxon>Bacillati</taxon>
        <taxon>Bacillota</taxon>
        <taxon>Negativicutes</taxon>
        <taxon>Selenomonadales</taxon>
        <taxon>Sporomusaceae</taxon>
        <taxon>Dendrosporobacter</taxon>
    </lineage>
</organism>
<dbReference type="SUPFAM" id="SSF55785">
    <property type="entry name" value="PYP-like sensor domain (PAS domain)"/>
    <property type="match status" value="1"/>
</dbReference>
<dbReference type="InterPro" id="IPR037522">
    <property type="entry name" value="HD_GYP_dom"/>
</dbReference>
<evidence type="ECO:0000259" key="2">
    <source>
        <dbReference type="PROSITE" id="PS51832"/>
    </source>
</evidence>
<evidence type="ECO:0000313" key="4">
    <source>
        <dbReference type="Proteomes" id="UP000214880"/>
    </source>
</evidence>
<dbReference type="SMART" id="SM00471">
    <property type="entry name" value="HDc"/>
    <property type="match status" value="1"/>
</dbReference>
<dbReference type="InterPro" id="IPR013656">
    <property type="entry name" value="PAS_4"/>
</dbReference>
<proteinExistence type="predicted"/>
<dbReference type="CDD" id="cd00130">
    <property type="entry name" value="PAS"/>
    <property type="match status" value="1"/>
</dbReference>
<dbReference type="EMBL" id="FNHB01000013">
    <property type="protein sequence ID" value="SDN16763.1"/>
    <property type="molecule type" value="Genomic_DNA"/>
</dbReference>
<evidence type="ECO:0000313" key="3">
    <source>
        <dbReference type="EMBL" id="SDN16763.1"/>
    </source>
</evidence>
<dbReference type="Gene3D" id="3.30.450.20">
    <property type="entry name" value="PAS domain"/>
    <property type="match status" value="1"/>
</dbReference>
<dbReference type="InterPro" id="IPR035965">
    <property type="entry name" value="PAS-like_dom_sf"/>
</dbReference>
<reference evidence="3 4" key="1">
    <citation type="submission" date="2016-10" db="EMBL/GenBank/DDBJ databases">
        <authorList>
            <person name="de Groot N.N."/>
        </authorList>
    </citation>
    <scope>NUCLEOTIDE SEQUENCE [LARGE SCALE GENOMIC DNA]</scope>
    <source>
        <strain evidence="3 4">DSM 1736</strain>
    </source>
</reference>
<dbReference type="RefSeq" id="WP_173812933.1">
    <property type="nucleotide sequence ID" value="NZ_FNHB01000013.1"/>
</dbReference>
<dbReference type="InterPro" id="IPR003607">
    <property type="entry name" value="HD/PDEase_dom"/>
</dbReference>
<gene>
    <name evidence="3" type="ORF">SAMN04488502_11353</name>
</gene>
<dbReference type="PANTHER" id="PTHR43155:SF2">
    <property type="entry name" value="CYCLIC DI-GMP PHOSPHODIESTERASE PA4108"/>
    <property type="match status" value="1"/>
</dbReference>
<accession>A0A1G9Z8Q2</accession>
<dbReference type="Pfam" id="PF13487">
    <property type="entry name" value="HD_5"/>
    <property type="match status" value="1"/>
</dbReference>
<feature type="domain" description="HD" evidence="1">
    <location>
        <begin position="151"/>
        <end position="273"/>
    </location>
</feature>
<dbReference type="CDD" id="cd00077">
    <property type="entry name" value="HDc"/>
    <property type="match status" value="1"/>
</dbReference>
<dbReference type="SUPFAM" id="SSF109604">
    <property type="entry name" value="HD-domain/PDEase-like"/>
    <property type="match status" value="1"/>
</dbReference>
<protein>
    <submittedName>
        <fullName evidence="3">HDIG domain-containing protein</fullName>
    </submittedName>
</protein>
<dbReference type="SMART" id="SM00091">
    <property type="entry name" value="PAS"/>
    <property type="match status" value="1"/>
</dbReference>
<dbReference type="Gene3D" id="1.10.3210.10">
    <property type="entry name" value="Hypothetical protein af1432"/>
    <property type="match status" value="1"/>
</dbReference>
<evidence type="ECO:0000259" key="1">
    <source>
        <dbReference type="PROSITE" id="PS51831"/>
    </source>
</evidence>
<dbReference type="AlphaFoldDB" id="A0A1G9Z8Q2"/>
<dbReference type="InterPro" id="IPR006675">
    <property type="entry name" value="HDIG_dom"/>
</dbReference>
<dbReference type="Proteomes" id="UP000214880">
    <property type="component" value="Unassembled WGS sequence"/>
</dbReference>
<dbReference type="InterPro" id="IPR000014">
    <property type="entry name" value="PAS"/>
</dbReference>
<dbReference type="PROSITE" id="PS51831">
    <property type="entry name" value="HD"/>
    <property type="match status" value="1"/>
</dbReference>
<keyword evidence="4" id="KW-1185">Reference proteome</keyword>
<name>A0A1G9Z8Q2_9FIRM</name>
<dbReference type="PROSITE" id="PS51832">
    <property type="entry name" value="HD_GYP"/>
    <property type="match status" value="1"/>
</dbReference>
<dbReference type="InterPro" id="IPR006674">
    <property type="entry name" value="HD_domain"/>
</dbReference>
<dbReference type="Pfam" id="PF08448">
    <property type="entry name" value="PAS_4"/>
    <property type="match status" value="1"/>
</dbReference>